<evidence type="ECO:0000256" key="4">
    <source>
        <dbReference type="ARBA" id="ARBA00023004"/>
    </source>
</evidence>
<feature type="domain" description="4Fe-4S ferredoxin-type" evidence="13">
    <location>
        <begin position="335"/>
        <end position="365"/>
    </location>
</feature>
<dbReference type="Proteomes" id="UP000002420">
    <property type="component" value="Chromosome"/>
</dbReference>
<dbReference type="GO" id="GO:0046872">
    <property type="term" value="F:metal ion binding"/>
    <property type="evidence" value="ECO:0007669"/>
    <property type="project" value="UniProtKB-KW"/>
</dbReference>
<dbReference type="OrthoDB" id="9802377at2"/>
<evidence type="ECO:0000256" key="5">
    <source>
        <dbReference type="ARBA" id="ARBA00023014"/>
    </source>
</evidence>
<dbReference type="GO" id="GO:0050661">
    <property type="term" value="F:NADP binding"/>
    <property type="evidence" value="ECO:0007669"/>
    <property type="project" value="TreeGrafter"/>
</dbReference>
<evidence type="ECO:0000256" key="11">
    <source>
        <dbReference type="ARBA" id="ARBA00049714"/>
    </source>
</evidence>
<evidence type="ECO:0000256" key="1">
    <source>
        <dbReference type="ARBA" id="ARBA00010804"/>
    </source>
</evidence>
<evidence type="ECO:0000313" key="14">
    <source>
        <dbReference type="EMBL" id="ACD95741.1"/>
    </source>
</evidence>
<proteinExistence type="inferred from homology"/>
<dbReference type="NCBIfam" id="NF006183">
    <property type="entry name" value="PRK08318.1"/>
    <property type="match status" value="1"/>
</dbReference>
<dbReference type="GO" id="GO:0004159">
    <property type="term" value="F:dihydropyrimidine dehydrogenase (NAD+) activity"/>
    <property type="evidence" value="ECO:0007669"/>
    <property type="project" value="UniProtKB-EC"/>
</dbReference>
<dbReference type="HOGENOM" id="CLU_042042_4_2_7"/>
<dbReference type="eggNOG" id="COG0167">
    <property type="taxonomic scope" value="Bacteria"/>
</dbReference>
<keyword evidence="5" id="KW-0411">Iron-sulfur</keyword>
<evidence type="ECO:0000259" key="13">
    <source>
        <dbReference type="PROSITE" id="PS51379"/>
    </source>
</evidence>
<dbReference type="EMBL" id="CP001089">
    <property type="protein sequence ID" value="ACD95741.1"/>
    <property type="molecule type" value="Genomic_DNA"/>
</dbReference>
<accession>B3E2T4</accession>
<dbReference type="STRING" id="398767.Glov_2025"/>
<evidence type="ECO:0000256" key="10">
    <source>
        <dbReference type="ARBA" id="ARBA00049578"/>
    </source>
</evidence>
<comment type="catalytic activity">
    <reaction evidence="9">
        <text>5,6-dihydrouracil + NAD(+) = uracil + NADH + H(+)</text>
        <dbReference type="Rhea" id="RHEA:20189"/>
        <dbReference type="ChEBI" id="CHEBI:15378"/>
        <dbReference type="ChEBI" id="CHEBI:15901"/>
        <dbReference type="ChEBI" id="CHEBI:17568"/>
        <dbReference type="ChEBI" id="CHEBI:57540"/>
        <dbReference type="ChEBI" id="CHEBI:57945"/>
        <dbReference type="EC" id="1.3.1.1"/>
    </reaction>
</comment>
<dbReference type="InterPro" id="IPR017896">
    <property type="entry name" value="4Fe4S_Fe-S-bd"/>
</dbReference>
<dbReference type="Gene3D" id="3.20.20.70">
    <property type="entry name" value="Aldolase class I"/>
    <property type="match status" value="1"/>
</dbReference>
<evidence type="ECO:0000256" key="12">
    <source>
        <dbReference type="ARBA" id="ARBA00049728"/>
    </source>
</evidence>
<dbReference type="GO" id="GO:0006212">
    <property type="term" value="P:uracil catabolic process"/>
    <property type="evidence" value="ECO:0007669"/>
    <property type="project" value="TreeGrafter"/>
</dbReference>
<dbReference type="Gene3D" id="3.30.70.20">
    <property type="match status" value="1"/>
</dbReference>
<evidence type="ECO:0000313" key="15">
    <source>
        <dbReference type="Proteomes" id="UP000002420"/>
    </source>
</evidence>
<evidence type="ECO:0000256" key="2">
    <source>
        <dbReference type="ARBA" id="ARBA00022723"/>
    </source>
</evidence>
<organism evidence="14 15">
    <name type="scientific">Trichlorobacter lovleyi (strain ATCC BAA-1151 / DSM 17278 / SZ)</name>
    <name type="common">Geobacter lovleyi</name>
    <dbReference type="NCBI Taxonomy" id="398767"/>
    <lineage>
        <taxon>Bacteria</taxon>
        <taxon>Pseudomonadati</taxon>
        <taxon>Thermodesulfobacteriota</taxon>
        <taxon>Desulfuromonadia</taxon>
        <taxon>Geobacterales</taxon>
        <taxon>Geobacteraceae</taxon>
        <taxon>Trichlorobacter</taxon>
    </lineage>
</organism>
<evidence type="ECO:0000256" key="7">
    <source>
        <dbReference type="ARBA" id="ARBA00032722"/>
    </source>
</evidence>
<feature type="domain" description="4Fe-4S ferredoxin-type" evidence="13">
    <location>
        <begin position="367"/>
        <end position="396"/>
    </location>
</feature>
<keyword evidence="2" id="KW-0479">Metal-binding</keyword>
<sequence length="398" mass="42708">MPVVLDSTYLGVVFRNPFVLASAPPTATADMVRRAFEAGWGGAVIKTLIREPVHNLPNRFAAIRHGNRITGFENLELLSEQAPDEWYRAIRCIKADFPDCPIIGSIMGAANSPDEWHSLALGCQDAGADLLELNFSCPHGYPERGRGAAIGQNPDYAAQITRWVTDCKEITIPVIPKLTAAVANIQNIAEELALAGAHGFCAINTIPSFFGFDLRTLRPKPDIGGKTSYGGYSGPGIKPIALRAVSELCQSPGLPVMASGGIANGFDAVEFMLLGAPVVQMATEVMLHGFGIIDRMQQELREFMTWHDFTAPVDFIGLCRDSATSFKKLPAGTMVSPRLLAERCTHCGACFTACRDGGYQAISWNKGLPGIDPTVCKSCSLCSHVCPAGALQMQSCCS</sequence>
<dbReference type="InterPro" id="IPR017900">
    <property type="entry name" value="4Fe4S_Fe_S_CS"/>
</dbReference>
<dbReference type="InterPro" id="IPR005720">
    <property type="entry name" value="Dihydroorotate_DH_cat"/>
</dbReference>
<dbReference type="GO" id="GO:0002058">
    <property type="term" value="F:uracil binding"/>
    <property type="evidence" value="ECO:0007669"/>
    <property type="project" value="TreeGrafter"/>
</dbReference>
<keyword evidence="4" id="KW-0408">Iron</keyword>
<comment type="catalytic activity">
    <reaction evidence="8">
        <text>5,6-dihydrothymine + NAD(+) = thymine + NADH + H(+)</text>
        <dbReference type="Rhea" id="RHEA:28791"/>
        <dbReference type="ChEBI" id="CHEBI:15378"/>
        <dbReference type="ChEBI" id="CHEBI:17821"/>
        <dbReference type="ChEBI" id="CHEBI:27468"/>
        <dbReference type="ChEBI" id="CHEBI:57540"/>
        <dbReference type="ChEBI" id="CHEBI:57945"/>
        <dbReference type="EC" id="1.3.1.1"/>
    </reaction>
</comment>
<dbReference type="SUPFAM" id="SSF51395">
    <property type="entry name" value="FMN-linked oxidoreductases"/>
    <property type="match status" value="1"/>
</dbReference>
<comment type="subunit">
    <text evidence="11">Heterotetramer of 2 PreA and 2 PreT subunits.</text>
</comment>
<dbReference type="FunFam" id="3.20.20.70:FF:000027">
    <property type="entry name" value="Dihydropyrimidine dehydrogenase [NADP(+)]"/>
    <property type="match status" value="1"/>
</dbReference>
<dbReference type="PANTHER" id="PTHR43073:SF2">
    <property type="entry name" value="DIHYDROPYRIMIDINE DEHYDROGENASE [NADP(+)]"/>
    <property type="match status" value="1"/>
</dbReference>
<dbReference type="InterPro" id="IPR013785">
    <property type="entry name" value="Aldolase_TIM"/>
</dbReference>
<dbReference type="PANTHER" id="PTHR43073">
    <property type="entry name" value="DIHYDROPYRIMIDINE DEHYDROGENASE [NADP(+)]"/>
    <property type="match status" value="1"/>
</dbReference>
<dbReference type="SUPFAM" id="SSF54862">
    <property type="entry name" value="4Fe-4S ferredoxins"/>
    <property type="match status" value="1"/>
</dbReference>
<dbReference type="CDD" id="cd02940">
    <property type="entry name" value="DHPD_FMN"/>
    <property type="match status" value="1"/>
</dbReference>
<name>B3E2T4_TRIL1</name>
<dbReference type="GO" id="GO:0006210">
    <property type="term" value="P:thymine catabolic process"/>
    <property type="evidence" value="ECO:0007669"/>
    <property type="project" value="TreeGrafter"/>
</dbReference>
<dbReference type="KEGG" id="glo:Glov_2025"/>
<dbReference type="EC" id="1.3.1.1" evidence="12"/>
<dbReference type="Pfam" id="PF01180">
    <property type="entry name" value="DHO_dh"/>
    <property type="match status" value="1"/>
</dbReference>
<protein>
    <recommendedName>
        <fullName evidence="12">dihydrouracil dehydrogenase (NAD(+))</fullName>
        <ecNumber evidence="12">1.3.1.1</ecNumber>
    </recommendedName>
    <alternativeName>
        <fullName evidence="7">Dihydrothymine dehydrogenase</fullName>
    </alternativeName>
    <alternativeName>
        <fullName evidence="6">Dihydrouracil dehydrogenase</fullName>
    </alternativeName>
</protein>
<comment type="function">
    <text evidence="10">Involved in pyrimidine base degradation. Catalyzes physiologically the reduction of uracil to 5,6-dihydrouracil (DHU) by using NADH as a specific cosubstrate. It also catalyzes the reverse reaction and the reduction of thymine to 5,6-dihydrothymine (DHT).</text>
</comment>
<dbReference type="GO" id="GO:0005737">
    <property type="term" value="C:cytoplasm"/>
    <property type="evidence" value="ECO:0007669"/>
    <property type="project" value="InterPro"/>
</dbReference>
<evidence type="ECO:0000256" key="3">
    <source>
        <dbReference type="ARBA" id="ARBA00023002"/>
    </source>
</evidence>
<evidence type="ECO:0000256" key="6">
    <source>
        <dbReference type="ARBA" id="ARBA00030119"/>
    </source>
</evidence>
<dbReference type="GO" id="GO:0051536">
    <property type="term" value="F:iron-sulfur cluster binding"/>
    <property type="evidence" value="ECO:0007669"/>
    <property type="project" value="UniProtKB-KW"/>
</dbReference>
<dbReference type="PROSITE" id="PS00198">
    <property type="entry name" value="4FE4S_FER_1"/>
    <property type="match status" value="1"/>
</dbReference>
<dbReference type="AlphaFoldDB" id="B3E2T4"/>
<dbReference type="Pfam" id="PF14697">
    <property type="entry name" value="Fer4_21"/>
    <property type="match status" value="1"/>
</dbReference>
<evidence type="ECO:0000256" key="8">
    <source>
        <dbReference type="ARBA" id="ARBA00047685"/>
    </source>
</evidence>
<dbReference type="PROSITE" id="PS51379">
    <property type="entry name" value="4FE4S_FER_2"/>
    <property type="match status" value="2"/>
</dbReference>
<keyword evidence="3" id="KW-0560">Oxidoreductase</keyword>
<dbReference type="RefSeq" id="WP_012470080.1">
    <property type="nucleotide sequence ID" value="NC_010814.1"/>
</dbReference>
<gene>
    <name evidence="14" type="ordered locus">Glov_2025</name>
</gene>
<evidence type="ECO:0000256" key="9">
    <source>
        <dbReference type="ARBA" id="ARBA00048792"/>
    </source>
</evidence>
<reference evidence="14 15" key="1">
    <citation type="submission" date="2008-05" db="EMBL/GenBank/DDBJ databases">
        <title>Complete sequence of chromosome of Geobacter lovleyi SZ.</title>
        <authorList>
            <consortium name="US DOE Joint Genome Institute"/>
            <person name="Lucas S."/>
            <person name="Copeland A."/>
            <person name="Lapidus A."/>
            <person name="Glavina del Rio T."/>
            <person name="Dalin E."/>
            <person name="Tice H."/>
            <person name="Bruce D."/>
            <person name="Goodwin L."/>
            <person name="Pitluck S."/>
            <person name="Chertkov O."/>
            <person name="Meincke L."/>
            <person name="Brettin T."/>
            <person name="Detter J.C."/>
            <person name="Han C."/>
            <person name="Tapia R."/>
            <person name="Kuske C.R."/>
            <person name="Schmutz J."/>
            <person name="Larimer F."/>
            <person name="Land M."/>
            <person name="Hauser L."/>
            <person name="Kyrpides N."/>
            <person name="Mikhailova N."/>
            <person name="Sung Y."/>
            <person name="Fletcher K.E."/>
            <person name="Ritalahti K.M."/>
            <person name="Loeffler F.E."/>
            <person name="Richardson P."/>
        </authorList>
    </citation>
    <scope>NUCLEOTIDE SEQUENCE [LARGE SCALE GENOMIC DNA]</scope>
    <source>
        <strain evidence="15">ATCC BAA-1151 / DSM 17278 / SZ</strain>
    </source>
</reference>
<keyword evidence="15" id="KW-1185">Reference proteome</keyword>
<comment type="similarity">
    <text evidence="1">Belongs to the dihydropyrimidine dehydrogenase family.</text>
</comment>